<gene>
    <name evidence="8" type="primary">rbr</name>
    <name evidence="8" type="ORF">WMO24_05260</name>
</gene>
<dbReference type="NCBIfam" id="NF045767">
    <property type="entry name" value="RuberyRbr"/>
    <property type="match status" value="1"/>
</dbReference>
<protein>
    <submittedName>
        <fullName evidence="8">Rubrerythrin</fullName>
        <ecNumber evidence="8">1.11.1.1</ecNumber>
    </submittedName>
</protein>
<evidence type="ECO:0000256" key="3">
    <source>
        <dbReference type="ARBA" id="ARBA00022723"/>
    </source>
</evidence>
<keyword evidence="9" id="KW-1185">Reference proteome</keyword>
<evidence type="ECO:0000259" key="6">
    <source>
        <dbReference type="PROSITE" id="PS50903"/>
    </source>
</evidence>
<dbReference type="SUPFAM" id="SSF47240">
    <property type="entry name" value="Ferritin-like"/>
    <property type="match status" value="1"/>
</dbReference>
<dbReference type="Gene3D" id="1.20.1260.10">
    <property type="match status" value="1"/>
</dbReference>
<evidence type="ECO:0000256" key="4">
    <source>
        <dbReference type="ARBA" id="ARBA00022982"/>
    </source>
</evidence>
<dbReference type="Pfam" id="PF02915">
    <property type="entry name" value="Rubrerythrin"/>
    <property type="match status" value="1"/>
</dbReference>
<dbReference type="PANTHER" id="PTHR43865:SF1">
    <property type="entry name" value="RUBRERYTHRIN-RELATED"/>
    <property type="match status" value="1"/>
</dbReference>
<dbReference type="CDD" id="cd00729">
    <property type="entry name" value="rubredoxin_SM"/>
    <property type="match status" value="1"/>
</dbReference>
<dbReference type="InterPro" id="IPR012347">
    <property type="entry name" value="Ferritin-like"/>
</dbReference>
<dbReference type="InterPro" id="IPR052364">
    <property type="entry name" value="Rubrerythrin"/>
</dbReference>
<evidence type="ECO:0000313" key="8">
    <source>
        <dbReference type="EMBL" id="MEQ2519842.1"/>
    </source>
</evidence>
<feature type="domain" description="Rubredoxin-like" evidence="6">
    <location>
        <begin position="141"/>
        <end position="175"/>
    </location>
</feature>
<reference evidence="8 9" key="1">
    <citation type="submission" date="2024-03" db="EMBL/GenBank/DDBJ databases">
        <title>Human intestinal bacterial collection.</title>
        <authorList>
            <person name="Pauvert C."/>
            <person name="Hitch T.C.A."/>
            <person name="Clavel T."/>
        </authorList>
    </citation>
    <scope>NUCLEOTIDE SEQUENCE [LARGE SCALE GENOMIC DNA]</scope>
    <source>
        <strain evidence="8 9">CLA-JM-H11</strain>
    </source>
</reference>
<keyword evidence="8" id="KW-0560">Oxidoreductase</keyword>
<dbReference type="GO" id="GO:0016692">
    <property type="term" value="F:NADH peroxidase activity"/>
    <property type="evidence" value="ECO:0007669"/>
    <property type="project" value="UniProtKB-EC"/>
</dbReference>
<dbReference type="InterPro" id="IPR048574">
    <property type="entry name" value="RUBY_RBDX"/>
</dbReference>
<dbReference type="EMBL" id="JBBMFA010000069">
    <property type="protein sequence ID" value="MEQ2519842.1"/>
    <property type="molecule type" value="Genomic_DNA"/>
</dbReference>
<dbReference type="EC" id="1.11.1.1" evidence="8"/>
<dbReference type="InterPro" id="IPR009040">
    <property type="entry name" value="Ferritin-like_diiron"/>
</dbReference>
<dbReference type="InterPro" id="IPR009078">
    <property type="entry name" value="Ferritin-like_SF"/>
</dbReference>
<dbReference type="PROSITE" id="PS50905">
    <property type="entry name" value="FERRITIN_LIKE"/>
    <property type="match status" value="1"/>
</dbReference>
<organism evidence="8 9">
    <name type="scientific">Ruthenibacterium intestinale</name>
    <dbReference type="NCBI Taxonomy" id="3133163"/>
    <lineage>
        <taxon>Bacteria</taxon>
        <taxon>Bacillati</taxon>
        <taxon>Bacillota</taxon>
        <taxon>Clostridia</taxon>
        <taxon>Eubacteriales</taxon>
        <taxon>Oscillospiraceae</taxon>
        <taxon>Ruthenibacterium</taxon>
    </lineage>
</organism>
<evidence type="ECO:0000259" key="7">
    <source>
        <dbReference type="PROSITE" id="PS50905"/>
    </source>
</evidence>
<name>A0ABV1GDW3_9FIRM</name>
<evidence type="ECO:0000313" key="9">
    <source>
        <dbReference type="Proteomes" id="UP001477672"/>
    </source>
</evidence>
<comment type="caution">
    <text evidence="8">The sequence shown here is derived from an EMBL/GenBank/DDBJ whole genome shotgun (WGS) entry which is preliminary data.</text>
</comment>
<dbReference type="PROSITE" id="PS50903">
    <property type="entry name" value="RUBREDOXIN_LIKE"/>
    <property type="match status" value="1"/>
</dbReference>
<keyword evidence="8" id="KW-0575">Peroxidase</keyword>
<keyword evidence="2" id="KW-0813">Transport</keyword>
<comment type="cofactor">
    <cofactor evidence="1">
        <name>Fe(3+)</name>
        <dbReference type="ChEBI" id="CHEBI:29034"/>
    </cofactor>
</comment>
<dbReference type="RefSeq" id="WP_349215276.1">
    <property type="nucleotide sequence ID" value="NZ_JBBMFA010000069.1"/>
</dbReference>
<keyword evidence="3" id="KW-0479">Metal-binding</keyword>
<feature type="domain" description="Ferritin-like diiron" evidence="7">
    <location>
        <begin position="2"/>
        <end position="134"/>
    </location>
</feature>
<evidence type="ECO:0000256" key="2">
    <source>
        <dbReference type="ARBA" id="ARBA00022448"/>
    </source>
</evidence>
<dbReference type="Gene3D" id="2.20.28.10">
    <property type="match status" value="1"/>
</dbReference>
<evidence type="ECO:0000256" key="1">
    <source>
        <dbReference type="ARBA" id="ARBA00001965"/>
    </source>
</evidence>
<evidence type="ECO:0000256" key="5">
    <source>
        <dbReference type="ARBA" id="ARBA00023004"/>
    </source>
</evidence>
<dbReference type="Proteomes" id="UP001477672">
    <property type="component" value="Unassembled WGS sequence"/>
</dbReference>
<keyword evidence="5" id="KW-0408">Iron</keyword>
<dbReference type="SUPFAM" id="SSF57802">
    <property type="entry name" value="Rubredoxin-like"/>
    <property type="match status" value="1"/>
</dbReference>
<sequence length="179" mass="20339">MELKGSKTEQNLLTAFAGESQARNKYTYYASKAKKEGYNQIAAIFEETANNEKEHAKIWFKQLHNGEIPDTMTNLDDAAAGENYEWTDMYAGFAATAKEEGFTQLAYLFEAVGKIEKEHEERYRALKANIEQGKVFARETEQVWVCSNCGHVHIGTHAPEKCPVCDHPQGYFILQAKNY</sequence>
<accession>A0ABV1GDW3</accession>
<keyword evidence="4" id="KW-0249">Electron transport</keyword>
<dbReference type="CDD" id="cd01041">
    <property type="entry name" value="Rubrerythrin"/>
    <property type="match status" value="1"/>
</dbReference>
<dbReference type="PANTHER" id="PTHR43865">
    <property type="entry name" value="RUBRERYTHRIN-RELATED"/>
    <property type="match status" value="1"/>
</dbReference>
<dbReference type="InterPro" id="IPR024934">
    <property type="entry name" value="Rubredoxin-like_dom"/>
</dbReference>
<dbReference type="Pfam" id="PF21349">
    <property type="entry name" value="RUBY_RBDX"/>
    <property type="match status" value="1"/>
</dbReference>
<dbReference type="InterPro" id="IPR003251">
    <property type="entry name" value="Rr_diiron-bd_dom"/>
</dbReference>
<proteinExistence type="predicted"/>